<reference evidence="4 5" key="1">
    <citation type="submission" date="2020-04" db="EMBL/GenBank/DDBJ databases">
        <authorList>
            <person name="Basu S."/>
            <person name="Maruthanayagam V."/>
            <person name="Chakraborty S."/>
            <person name="Pramanik A."/>
            <person name="Mukherjee J."/>
            <person name="Brink B."/>
        </authorList>
    </citation>
    <scope>NUCLEOTIDE SEQUENCE [LARGE SCALE GENOMIC DNA]</scope>
    <source>
        <strain evidence="4 5">AP17</strain>
    </source>
</reference>
<dbReference type="PANTHER" id="PTHR44858:SF1">
    <property type="entry name" value="UDP-N-ACETYLGLUCOSAMINE--PEPTIDE N-ACETYLGLUCOSAMINYLTRANSFERASE SPINDLY-RELATED"/>
    <property type="match status" value="1"/>
</dbReference>
<dbReference type="SUPFAM" id="SSF50494">
    <property type="entry name" value="Trypsin-like serine proteases"/>
    <property type="match status" value="1"/>
</dbReference>
<dbReference type="InterPro" id="IPR009003">
    <property type="entry name" value="Peptidase_S1_PA"/>
</dbReference>
<dbReference type="Pfam" id="PF13365">
    <property type="entry name" value="Trypsin_2"/>
    <property type="match status" value="1"/>
</dbReference>
<dbReference type="Gene3D" id="2.40.10.10">
    <property type="entry name" value="Trypsin-like serine proteases"/>
    <property type="match status" value="2"/>
</dbReference>
<dbReference type="SUPFAM" id="SSF48452">
    <property type="entry name" value="TPR-like"/>
    <property type="match status" value="1"/>
</dbReference>
<dbReference type="InterPro" id="IPR019734">
    <property type="entry name" value="TPR_rpt"/>
</dbReference>
<keyword evidence="5" id="KW-1185">Reference proteome</keyword>
<keyword evidence="4" id="KW-0378">Hydrolase</keyword>
<gene>
    <name evidence="4" type="ORF">HCG48_03675</name>
</gene>
<keyword evidence="2 3" id="KW-0802">TPR repeat</keyword>
<dbReference type="GO" id="GO:0046813">
    <property type="term" value="P:receptor-mediated virion attachment to host cell"/>
    <property type="evidence" value="ECO:0007669"/>
    <property type="project" value="TreeGrafter"/>
</dbReference>
<evidence type="ECO:0000256" key="2">
    <source>
        <dbReference type="ARBA" id="ARBA00022803"/>
    </source>
</evidence>
<sequence length="502" mass="54769">MSRNYSQFDSLTAILAGTITVAGLVTFAPSPIFAKSAQEIAQIAVPVTVQINGESSKAIRSGSGFIIAKDGTKYTILTCDHVIDDSQFSYNIRTHTGKDYSVTSIVRLAQNQNQPDLAIVTFSSTESYPVVTLSNSDRTAIGSEIFVFGYPANILNKKVGTNRNFEFSPGFVTSLLDNHPSGYTLRYNAITKGGMSGGPVFDSEGRVIGIHGQGDRDYDWVLDNQGKPTGRTPTKTGFNSAIPINMFLSKLSEVGLNRSAFAIDDSPTTNVPIAVDNPNNAQTFYVRGLSRFDRADFSGAIADFTQAIQNQQNYSEAFFYRALAYFELDDLGKSLVDYTTALEIAPAYADAYYNRALVRAEMGDLLGSIDDYTQVIRLDRTFAAAYNNRGLALSDLGDQQQAIDDFNQALHINPGRSNTYFNRGLALFRIGNYRAALADYTQAIQLNPNYAKAYANRGITLAKIGDRQGAISDLQQAARLFEAQGMSADAQKASEMASQLQQ</sequence>
<feature type="repeat" description="TPR" evidence="3">
    <location>
        <begin position="315"/>
        <end position="348"/>
    </location>
</feature>
<dbReference type="PROSITE" id="PS50005">
    <property type="entry name" value="TPR"/>
    <property type="match status" value="3"/>
</dbReference>
<organism evidence="4 5">
    <name type="scientific">Oxynema aestuarii AP17</name>
    <dbReference type="NCBI Taxonomy" id="2064643"/>
    <lineage>
        <taxon>Bacteria</taxon>
        <taxon>Bacillati</taxon>
        <taxon>Cyanobacteriota</taxon>
        <taxon>Cyanophyceae</taxon>
        <taxon>Oscillatoriophycideae</taxon>
        <taxon>Oscillatoriales</taxon>
        <taxon>Oscillatoriaceae</taxon>
        <taxon>Oxynema</taxon>
        <taxon>Oxynema aestuarii</taxon>
    </lineage>
</organism>
<dbReference type="Gene3D" id="1.25.40.10">
    <property type="entry name" value="Tetratricopeptide repeat domain"/>
    <property type="match status" value="3"/>
</dbReference>
<proteinExistence type="predicted"/>
<evidence type="ECO:0000256" key="1">
    <source>
        <dbReference type="ARBA" id="ARBA00022737"/>
    </source>
</evidence>
<name>A0A6H1TUG2_9CYAN</name>
<feature type="repeat" description="TPR" evidence="3">
    <location>
        <begin position="417"/>
        <end position="450"/>
    </location>
</feature>
<evidence type="ECO:0000256" key="3">
    <source>
        <dbReference type="PROSITE-ProRule" id="PRU00339"/>
    </source>
</evidence>
<dbReference type="SMART" id="SM00028">
    <property type="entry name" value="TPR"/>
    <property type="match status" value="6"/>
</dbReference>
<dbReference type="EMBL" id="CP051167">
    <property type="protein sequence ID" value="QIZ69787.1"/>
    <property type="molecule type" value="Genomic_DNA"/>
</dbReference>
<accession>A0A6H1TUG2</accession>
<dbReference type="Proteomes" id="UP000500857">
    <property type="component" value="Chromosome"/>
</dbReference>
<dbReference type="InterPro" id="IPR011990">
    <property type="entry name" value="TPR-like_helical_dom_sf"/>
</dbReference>
<dbReference type="RefSeq" id="WP_168567944.1">
    <property type="nucleotide sequence ID" value="NZ_CP051167.1"/>
</dbReference>
<dbReference type="GO" id="GO:0009279">
    <property type="term" value="C:cell outer membrane"/>
    <property type="evidence" value="ECO:0007669"/>
    <property type="project" value="TreeGrafter"/>
</dbReference>
<evidence type="ECO:0000313" key="4">
    <source>
        <dbReference type="EMBL" id="QIZ69787.1"/>
    </source>
</evidence>
<dbReference type="KEGG" id="oxy:HCG48_03675"/>
<dbReference type="AlphaFoldDB" id="A0A6H1TUG2"/>
<protein>
    <submittedName>
        <fullName evidence="4">Serine protease</fullName>
    </submittedName>
</protein>
<dbReference type="Pfam" id="PF00515">
    <property type="entry name" value="TPR_1"/>
    <property type="match status" value="2"/>
</dbReference>
<dbReference type="PANTHER" id="PTHR44858">
    <property type="entry name" value="TETRATRICOPEPTIDE REPEAT PROTEIN 6"/>
    <property type="match status" value="1"/>
</dbReference>
<dbReference type="GO" id="GO:0008233">
    <property type="term" value="F:peptidase activity"/>
    <property type="evidence" value="ECO:0007669"/>
    <property type="project" value="UniProtKB-KW"/>
</dbReference>
<keyword evidence="4" id="KW-0645">Protease</keyword>
<dbReference type="InterPro" id="IPR050498">
    <property type="entry name" value="Ycf3"/>
</dbReference>
<evidence type="ECO:0000313" key="5">
    <source>
        <dbReference type="Proteomes" id="UP000500857"/>
    </source>
</evidence>
<dbReference type="Pfam" id="PF13414">
    <property type="entry name" value="TPR_11"/>
    <property type="match status" value="1"/>
</dbReference>
<keyword evidence="1" id="KW-0677">Repeat</keyword>
<dbReference type="GO" id="GO:0006508">
    <property type="term" value="P:proteolysis"/>
    <property type="evidence" value="ECO:0007669"/>
    <property type="project" value="UniProtKB-KW"/>
</dbReference>
<dbReference type="PROSITE" id="PS50293">
    <property type="entry name" value="TPR_REGION"/>
    <property type="match status" value="2"/>
</dbReference>
<dbReference type="InterPro" id="IPR043504">
    <property type="entry name" value="Peptidase_S1_PA_chymotrypsin"/>
</dbReference>
<feature type="repeat" description="TPR" evidence="3">
    <location>
        <begin position="383"/>
        <end position="416"/>
    </location>
</feature>